<evidence type="ECO:0000313" key="8">
    <source>
        <dbReference type="EMBL" id="CEQ38946.1"/>
    </source>
</evidence>
<evidence type="ECO:0000256" key="2">
    <source>
        <dbReference type="ARBA" id="ARBA00022801"/>
    </source>
</evidence>
<dbReference type="PANTHER" id="PTHR42909:SF1">
    <property type="entry name" value="CARBOHYDRATE KINASE PFKB DOMAIN-CONTAINING PROTEIN"/>
    <property type="match status" value="1"/>
</dbReference>
<evidence type="ECO:0000256" key="5">
    <source>
        <dbReference type="ARBA" id="ARBA00023295"/>
    </source>
</evidence>
<evidence type="ECO:0000313" key="9">
    <source>
        <dbReference type="Proteomes" id="UP000243876"/>
    </source>
</evidence>
<reference evidence="9" key="1">
    <citation type="submission" date="2015-02" db="EMBL/GenBank/DDBJ databases">
        <authorList>
            <person name="Gon?alves P."/>
        </authorList>
    </citation>
    <scope>NUCLEOTIDE SEQUENCE [LARGE SCALE GENOMIC DNA]</scope>
</reference>
<dbReference type="GO" id="GO:0005737">
    <property type="term" value="C:cytoplasm"/>
    <property type="evidence" value="ECO:0007669"/>
    <property type="project" value="TreeGrafter"/>
</dbReference>
<evidence type="ECO:0000256" key="4">
    <source>
        <dbReference type="ARBA" id="ARBA00023239"/>
    </source>
</evidence>
<evidence type="ECO:0000256" key="1">
    <source>
        <dbReference type="ARBA" id="ARBA00022723"/>
    </source>
</evidence>
<dbReference type="InterPro" id="IPR007342">
    <property type="entry name" value="PsuG"/>
</dbReference>
<keyword evidence="3" id="KW-0464">Manganese</keyword>
<evidence type="ECO:0000256" key="6">
    <source>
        <dbReference type="SAM" id="MobiDB-lite"/>
    </source>
</evidence>
<dbReference type="Pfam" id="PF04227">
    <property type="entry name" value="Indigoidine_A"/>
    <property type="match status" value="1"/>
</dbReference>
<proteinExistence type="inferred from homology"/>
<dbReference type="GO" id="GO:0046872">
    <property type="term" value="F:metal ion binding"/>
    <property type="evidence" value="ECO:0007669"/>
    <property type="project" value="UniProtKB-KW"/>
</dbReference>
<dbReference type="AlphaFoldDB" id="A0A0D6EGB7"/>
<dbReference type="EMBL" id="CENE01000001">
    <property type="protein sequence ID" value="CEQ38946.1"/>
    <property type="molecule type" value="Genomic_DNA"/>
</dbReference>
<dbReference type="PANTHER" id="PTHR42909">
    <property type="entry name" value="ZGC:136858"/>
    <property type="match status" value="1"/>
</dbReference>
<dbReference type="InterPro" id="IPR029056">
    <property type="entry name" value="Ribokinase-like"/>
</dbReference>
<dbReference type="SUPFAM" id="SSF110581">
    <property type="entry name" value="Indigoidine synthase A-like"/>
    <property type="match status" value="1"/>
</dbReference>
<keyword evidence="4" id="KW-0456">Lyase</keyword>
<name>A0A0D6EGB7_SPOSA</name>
<dbReference type="GO" id="GO:0016798">
    <property type="term" value="F:hydrolase activity, acting on glycosyl bonds"/>
    <property type="evidence" value="ECO:0007669"/>
    <property type="project" value="UniProtKB-KW"/>
</dbReference>
<dbReference type="HAMAP" id="MF_01876">
    <property type="entry name" value="PsiMP_glycosidase"/>
    <property type="match status" value="1"/>
</dbReference>
<gene>
    <name evidence="8" type="primary">SPOSA6832_00407</name>
</gene>
<dbReference type="SUPFAM" id="SSF53613">
    <property type="entry name" value="Ribokinase-like"/>
    <property type="match status" value="1"/>
</dbReference>
<sequence>MALRLATRQQLKHRPLRCSCRTFASSGPARWGTSRPSLAAGLPIDIAPEVAQAQAEGRPVVALESTLITHGLPPPHSHELPKECEAILRAQGVTPATIAILGGRIKVGVSEAELDHLAEKGFEARQKGRWDKLWKVGRRELGAAVVKRLDGGTTVSGTMAVAHLAGIKIFSTGGIGGVHRGAETSFDISSDLISLSDTPVAVVCAGSKSILDIGLTLEYLEAHAVPVAGYKTSEWPAFYTATSGFKAPMQLDSAKQVAETILMTDRLGLSSSLLLGNPIPEEYHEIGKALQIAVDQAVAESVENGMARSGKQVTPWLLQRVAELTKGASLESSTFRCVFPPSGLDSESMLITHCFCRQGAHSEQRHGRRRGCAGVRKAAERAPPPTSTIPSTPSSVNALLPSPSLVVIGSLAVDITMHPTTSSPLQTTAPGTVSLSLGGVAGNVSGAAHSLLEGHEVQLIAPVGNDLLGSVARNGLRDRGMRSDGLLEVGKEEGRTATCGILLDEKGELVGGVADMAIAREVDGAKILERLRQAKPKVICFDGNISPEAMAQVLVHCEKAGISTFFEPTSNAKSLKLLTALKSPAVSAVRPLANPLVSFSTPNLHELTTLFEHVAFSDDDDLYAPGTWWDHITVPADQLSLRLPPWVVAEGVAQMALRLLPVLGTLFVKSGSRGVLVVQRVSGVDAVAHWSRHQRAAAGAQRKQTGTVVVVSAATPSEAVVLRHYPALELNDTADEVRTVTGAGDNLAGAILAAIVRGLDPAAPRDLDRIVDLAQRAAVGTLRSEEAVGDHSALRALLPYPV</sequence>
<dbReference type="InterPro" id="IPR022830">
    <property type="entry name" value="Indigdn_synthA-like"/>
</dbReference>
<accession>A0A0D6EGB7</accession>
<feature type="region of interest" description="Disordered" evidence="6">
    <location>
        <begin position="375"/>
        <end position="395"/>
    </location>
</feature>
<keyword evidence="5" id="KW-0326">Glycosidase</keyword>
<dbReference type="InterPro" id="IPR011611">
    <property type="entry name" value="PfkB_dom"/>
</dbReference>
<protein>
    <submittedName>
        <fullName evidence="8">SPOSA6832_00407-mRNA-1:cds</fullName>
    </submittedName>
</protein>
<organism evidence="8 9">
    <name type="scientific">Sporidiobolus salmonicolor</name>
    <name type="common">Yeast-like fungus</name>
    <name type="synonym">Sporobolomyces salmonicolor</name>
    <dbReference type="NCBI Taxonomy" id="5005"/>
    <lineage>
        <taxon>Eukaryota</taxon>
        <taxon>Fungi</taxon>
        <taxon>Dikarya</taxon>
        <taxon>Basidiomycota</taxon>
        <taxon>Pucciniomycotina</taxon>
        <taxon>Microbotryomycetes</taxon>
        <taxon>Sporidiobolales</taxon>
        <taxon>Sporidiobolaceae</taxon>
        <taxon>Sporobolomyces</taxon>
    </lineage>
</organism>
<dbReference type="Pfam" id="PF00294">
    <property type="entry name" value="PfkB"/>
    <property type="match status" value="1"/>
</dbReference>
<evidence type="ECO:0000256" key="3">
    <source>
        <dbReference type="ARBA" id="ARBA00023211"/>
    </source>
</evidence>
<feature type="domain" description="Carbohydrate kinase PfkB" evidence="7">
    <location>
        <begin position="404"/>
        <end position="613"/>
    </location>
</feature>
<dbReference type="Gene3D" id="3.40.1790.10">
    <property type="entry name" value="Indigoidine synthase domain"/>
    <property type="match status" value="1"/>
</dbReference>
<keyword evidence="1" id="KW-0479">Metal-binding</keyword>
<evidence type="ECO:0000259" key="7">
    <source>
        <dbReference type="Pfam" id="PF00294"/>
    </source>
</evidence>
<dbReference type="Gene3D" id="3.40.1190.20">
    <property type="match status" value="1"/>
</dbReference>
<dbReference type="OrthoDB" id="198885at2759"/>
<dbReference type="Proteomes" id="UP000243876">
    <property type="component" value="Unassembled WGS sequence"/>
</dbReference>
<keyword evidence="9" id="KW-1185">Reference proteome</keyword>
<keyword evidence="2" id="KW-0378">Hydrolase</keyword>
<dbReference type="GO" id="GO:0004730">
    <property type="term" value="F:pseudouridylate synthase activity"/>
    <property type="evidence" value="ECO:0007669"/>
    <property type="project" value="InterPro"/>
</dbReference>